<protein>
    <recommendedName>
        <fullName evidence="4">Outer membrane protein</fullName>
    </recommendedName>
</protein>
<evidence type="ECO:0000256" key="1">
    <source>
        <dbReference type="SAM" id="SignalP"/>
    </source>
</evidence>
<organism evidence="2 3">
    <name type="scientific">Rubrimonas cliftonensis</name>
    <dbReference type="NCBI Taxonomy" id="89524"/>
    <lineage>
        <taxon>Bacteria</taxon>
        <taxon>Pseudomonadati</taxon>
        <taxon>Pseudomonadota</taxon>
        <taxon>Alphaproteobacteria</taxon>
        <taxon>Rhodobacterales</taxon>
        <taxon>Paracoccaceae</taxon>
        <taxon>Rubrimonas</taxon>
    </lineage>
</organism>
<accession>A0A1H4FEE6</accession>
<evidence type="ECO:0008006" key="4">
    <source>
        <dbReference type="Google" id="ProtNLM"/>
    </source>
</evidence>
<feature type="signal peptide" evidence="1">
    <location>
        <begin position="1"/>
        <end position="19"/>
    </location>
</feature>
<reference evidence="2 3" key="1">
    <citation type="submission" date="2016-10" db="EMBL/GenBank/DDBJ databases">
        <authorList>
            <person name="de Groot N.N."/>
        </authorList>
    </citation>
    <scope>NUCLEOTIDE SEQUENCE [LARGE SCALE GENOMIC DNA]</scope>
    <source>
        <strain evidence="2 3">DSM 15345</strain>
    </source>
</reference>
<keyword evidence="1" id="KW-0732">Signal</keyword>
<keyword evidence="3" id="KW-1185">Reference proteome</keyword>
<dbReference type="EMBL" id="FNQM01000021">
    <property type="protein sequence ID" value="SEA95704.1"/>
    <property type="molecule type" value="Genomic_DNA"/>
</dbReference>
<feature type="chain" id="PRO_5011627768" description="Outer membrane protein" evidence="1">
    <location>
        <begin position="20"/>
        <end position="237"/>
    </location>
</feature>
<dbReference type="STRING" id="89524.SAMN05444370_12137"/>
<evidence type="ECO:0000313" key="2">
    <source>
        <dbReference type="EMBL" id="SEA95704.1"/>
    </source>
</evidence>
<proteinExistence type="predicted"/>
<sequence length="237" mass="24942">MTARRLAAFLLLAAAPAAAQEDGWSFRLTPYVWAPTMDTSASIGSDPTAETSTSVLEVLDFAALVTGEARRGSLTIMGEFNYLNLGEDATGQGGLVSANIDLKGVLAALAVGYAVHEDARARVEGFAGARLWSLETSVDFANLPKASATKTWVDPIIGARATYAVTDRVSVQALGDIGGFGVGSDFQWELMGRVGYAFTDTVTAAAGWRHLAVEADRGELDLDMSLSGPFVALDVNF</sequence>
<dbReference type="RefSeq" id="WP_093255927.1">
    <property type="nucleotide sequence ID" value="NZ_FNQM01000021.1"/>
</dbReference>
<dbReference type="InterPro" id="IPR011250">
    <property type="entry name" value="OMP/PagP_B-barrel"/>
</dbReference>
<dbReference type="SUPFAM" id="SSF56925">
    <property type="entry name" value="OMPA-like"/>
    <property type="match status" value="1"/>
</dbReference>
<dbReference type="OrthoDB" id="6555107at2"/>
<gene>
    <name evidence="2" type="ORF">SAMN05444370_12137</name>
</gene>
<name>A0A1H4FEE6_9RHOB</name>
<dbReference type="AlphaFoldDB" id="A0A1H4FEE6"/>
<evidence type="ECO:0000313" key="3">
    <source>
        <dbReference type="Proteomes" id="UP000198703"/>
    </source>
</evidence>
<dbReference type="Gene3D" id="2.40.160.20">
    <property type="match status" value="1"/>
</dbReference>
<dbReference type="Proteomes" id="UP000198703">
    <property type="component" value="Unassembled WGS sequence"/>
</dbReference>